<dbReference type="EMBL" id="BOOY01000014">
    <property type="protein sequence ID" value="GIJ02711.1"/>
    <property type="molecule type" value="Genomic_DNA"/>
</dbReference>
<dbReference type="RefSeq" id="WP_203938006.1">
    <property type="nucleotide sequence ID" value="NZ_BAAAGJ010000009.1"/>
</dbReference>
<evidence type="ECO:0000256" key="2">
    <source>
        <dbReference type="ARBA" id="ARBA00022801"/>
    </source>
</evidence>
<reference evidence="5" key="1">
    <citation type="submission" date="2021-01" db="EMBL/GenBank/DDBJ databases">
        <title>Whole genome shotgun sequence of Spirilliplanes yamanashiensis NBRC 15828.</title>
        <authorList>
            <person name="Komaki H."/>
            <person name="Tamura T."/>
        </authorList>
    </citation>
    <scope>NUCLEOTIDE SEQUENCE</scope>
    <source>
        <strain evidence="5">NBRC 15828</strain>
    </source>
</reference>
<dbReference type="InterPro" id="IPR029000">
    <property type="entry name" value="Cyclophilin-like_dom_sf"/>
</dbReference>
<sequence>MRIRRVGASALLVECADVEAWRAELWRRRERGELTVTEIVPGAGTVLLDGLADPTATARLLPGWAPGPATAPAPGPLVEVPAVFDGEDLGFVAGHWGVGTDAAVARLTGTELRVAFCGFAPGFAYMTGLPGDVPRLPAPRPRVPAGAVALAGEYTGIYPAASPGGWRLVGRTAVTLFDPRREPPALLAPGTRVRLVAA</sequence>
<protein>
    <submittedName>
        <fullName evidence="5">Allophanate hydrolase</fullName>
    </submittedName>
</protein>
<dbReference type="PANTHER" id="PTHR34698:SF2">
    <property type="entry name" value="5-OXOPROLINASE SUBUNIT B"/>
    <property type="match status" value="1"/>
</dbReference>
<feature type="domain" description="Carboxyltransferase" evidence="4">
    <location>
        <begin position="1"/>
        <end position="187"/>
    </location>
</feature>
<evidence type="ECO:0000256" key="1">
    <source>
        <dbReference type="ARBA" id="ARBA00022741"/>
    </source>
</evidence>
<dbReference type="GO" id="GO:0016787">
    <property type="term" value="F:hydrolase activity"/>
    <property type="evidence" value="ECO:0007669"/>
    <property type="project" value="UniProtKB-KW"/>
</dbReference>
<dbReference type="Pfam" id="PF02682">
    <property type="entry name" value="CT_C_D"/>
    <property type="match status" value="1"/>
</dbReference>
<keyword evidence="1" id="KW-0547">Nucleotide-binding</keyword>
<evidence type="ECO:0000259" key="4">
    <source>
        <dbReference type="SMART" id="SM00796"/>
    </source>
</evidence>
<keyword evidence="6" id="KW-1185">Reference proteome</keyword>
<organism evidence="5 6">
    <name type="scientific">Spirilliplanes yamanashiensis</name>
    <dbReference type="NCBI Taxonomy" id="42233"/>
    <lineage>
        <taxon>Bacteria</taxon>
        <taxon>Bacillati</taxon>
        <taxon>Actinomycetota</taxon>
        <taxon>Actinomycetes</taxon>
        <taxon>Micromonosporales</taxon>
        <taxon>Micromonosporaceae</taxon>
        <taxon>Spirilliplanes</taxon>
    </lineage>
</organism>
<dbReference type="Proteomes" id="UP000652013">
    <property type="component" value="Unassembled WGS sequence"/>
</dbReference>
<dbReference type="GO" id="GO:0005524">
    <property type="term" value="F:ATP binding"/>
    <property type="evidence" value="ECO:0007669"/>
    <property type="project" value="UniProtKB-KW"/>
</dbReference>
<evidence type="ECO:0000313" key="6">
    <source>
        <dbReference type="Proteomes" id="UP000652013"/>
    </source>
</evidence>
<evidence type="ECO:0000313" key="5">
    <source>
        <dbReference type="EMBL" id="GIJ02711.1"/>
    </source>
</evidence>
<keyword evidence="3" id="KW-0067">ATP-binding</keyword>
<keyword evidence="2 5" id="KW-0378">Hydrolase</keyword>
<name>A0A8J4DIG1_9ACTN</name>
<comment type="caution">
    <text evidence="5">The sequence shown here is derived from an EMBL/GenBank/DDBJ whole genome shotgun (WGS) entry which is preliminary data.</text>
</comment>
<dbReference type="AlphaFoldDB" id="A0A8J4DIG1"/>
<dbReference type="Gene3D" id="3.30.1360.40">
    <property type="match status" value="1"/>
</dbReference>
<accession>A0A8J4DIG1</accession>
<dbReference type="Gene3D" id="2.40.100.10">
    <property type="entry name" value="Cyclophilin-like"/>
    <property type="match status" value="1"/>
</dbReference>
<dbReference type="InterPro" id="IPR003833">
    <property type="entry name" value="CT_C_D"/>
</dbReference>
<evidence type="ECO:0000256" key="3">
    <source>
        <dbReference type="ARBA" id="ARBA00022840"/>
    </source>
</evidence>
<dbReference type="SUPFAM" id="SSF50891">
    <property type="entry name" value="Cyclophilin-like"/>
    <property type="match status" value="1"/>
</dbReference>
<dbReference type="InterPro" id="IPR010016">
    <property type="entry name" value="PxpB"/>
</dbReference>
<dbReference type="SMART" id="SM00796">
    <property type="entry name" value="AHS1"/>
    <property type="match status" value="1"/>
</dbReference>
<proteinExistence type="predicted"/>
<gene>
    <name evidence="5" type="ORF">Sya03_20630</name>
</gene>
<dbReference type="PANTHER" id="PTHR34698">
    <property type="entry name" value="5-OXOPROLINASE SUBUNIT B"/>
    <property type="match status" value="1"/>
</dbReference>